<keyword evidence="5" id="KW-0119">Carbohydrate metabolism</keyword>
<name>A0A8J8KBK0_9FLAO</name>
<evidence type="ECO:0000256" key="1">
    <source>
        <dbReference type="ARBA" id="ARBA00001946"/>
    </source>
</evidence>
<protein>
    <submittedName>
        <fullName evidence="6">Putative glycoside hydrolase/deacetylase ChbG (UPF0249 family)</fullName>
    </submittedName>
</protein>
<dbReference type="InterPro" id="IPR011330">
    <property type="entry name" value="Glyco_hydro/deAcase_b/a-brl"/>
</dbReference>
<dbReference type="Gene3D" id="3.20.20.370">
    <property type="entry name" value="Glycoside hydrolase/deacetylase"/>
    <property type="match status" value="1"/>
</dbReference>
<dbReference type="InterPro" id="IPR006879">
    <property type="entry name" value="YdjC-like"/>
</dbReference>
<evidence type="ECO:0000313" key="6">
    <source>
        <dbReference type="EMBL" id="NRS92659.1"/>
    </source>
</evidence>
<organism evidence="6 7">
    <name type="scientific">Frigoriflavimonas asaccharolytica</name>
    <dbReference type="NCBI Taxonomy" id="2735899"/>
    <lineage>
        <taxon>Bacteria</taxon>
        <taxon>Pseudomonadati</taxon>
        <taxon>Bacteroidota</taxon>
        <taxon>Flavobacteriia</taxon>
        <taxon>Flavobacteriales</taxon>
        <taxon>Weeksellaceae</taxon>
        <taxon>Frigoriflavimonas</taxon>
    </lineage>
</organism>
<proteinExistence type="predicted"/>
<dbReference type="AlphaFoldDB" id="A0A8J8KBK0"/>
<dbReference type="EMBL" id="JABSNO010000011">
    <property type="protein sequence ID" value="NRS92659.1"/>
    <property type="molecule type" value="Genomic_DNA"/>
</dbReference>
<evidence type="ECO:0000256" key="3">
    <source>
        <dbReference type="ARBA" id="ARBA00022801"/>
    </source>
</evidence>
<sequence>MVKKLIINADDLGFSLGVNHAILKANTEGFLSHASLMANTEYFEDAVKNVIPNAKNLQIGVHVNLTCAKALFPSAMLSEKGILNNTFISLLFKNKSKKVLESIEKEIELQILKIKNSGIEISHIDGHEHVHVIPSINKIVKKLAKKHGIPRIREINEGLFESWKFNGETASISNVIKLLLLKFLSFFNDNSGKIGFYSMLNTCEINSENLFSFLKKSKAYETVEVMLHPALSDLDSPEYYQNLDPRFVAFFENPHRKSEFDLCFNTQFKEYEIAINRSSNK</sequence>
<evidence type="ECO:0000256" key="2">
    <source>
        <dbReference type="ARBA" id="ARBA00022723"/>
    </source>
</evidence>
<dbReference type="RefSeq" id="WP_173779252.1">
    <property type="nucleotide sequence ID" value="NZ_JABSNO010000011.1"/>
</dbReference>
<evidence type="ECO:0000256" key="5">
    <source>
        <dbReference type="ARBA" id="ARBA00023277"/>
    </source>
</evidence>
<dbReference type="GO" id="GO:0005975">
    <property type="term" value="P:carbohydrate metabolic process"/>
    <property type="evidence" value="ECO:0007669"/>
    <property type="project" value="InterPro"/>
</dbReference>
<dbReference type="GO" id="GO:0046872">
    <property type="term" value="F:metal ion binding"/>
    <property type="evidence" value="ECO:0007669"/>
    <property type="project" value="UniProtKB-KW"/>
</dbReference>
<keyword evidence="3 6" id="KW-0378">Hydrolase</keyword>
<dbReference type="Proteomes" id="UP000610746">
    <property type="component" value="Unassembled WGS sequence"/>
</dbReference>
<keyword evidence="7" id="KW-1185">Reference proteome</keyword>
<keyword evidence="4" id="KW-0460">Magnesium</keyword>
<dbReference type="SUPFAM" id="SSF88713">
    <property type="entry name" value="Glycoside hydrolase/deacetylase"/>
    <property type="match status" value="1"/>
</dbReference>
<dbReference type="PANTHER" id="PTHR31609:SF1">
    <property type="entry name" value="CARBOHYDRATE DEACETYLASE"/>
    <property type="match status" value="1"/>
</dbReference>
<comment type="caution">
    <text evidence="6">The sequence shown here is derived from an EMBL/GenBank/DDBJ whole genome shotgun (WGS) entry which is preliminary data.</text>
</comment>
<dbReference type="Pfam" id="PF04794">
    <property type="entry name" value="YdjC"/>
    <property type="match status" value="1"/>
</dbReference>
<evidence type="ECO:0000313" key="7">
    <source>
        <dbReference type="Proteomes" id="UP000610746"/>
    </source>
</evidence>
<keyword evidence="2" id="KW-0479">Metal-binding</keyword>
<gene>
    <name evidence="6" type="ORF">HNQ03_001737</name>
</gene>
<accession>A0A8J8KBK0</accession>
<reference evidence="6" key="1">
    <citation type="submission" date="2020-05" db="EMBL/GenBank/DDBJ databases">
        <title>Genomic Encyclopedia of Type Strains, Phase IV (KMG-V): Genome sequencing to study the core and pangenomes of soil and plant-associated prokaryotes.</title>
        <authorList>
            <person name="Whitman W."/>
        </authorList>
    </citation>
    <scope>NUCLEOTIDE SEQUENCE</scope>
    <source>
        <strain evidence="6">16F</strain>
    </source>
</reference>
<dbReference type="GO" id="GO:0019213">
    <property type="term" value="F:deacetylase activity"/>
    <property type="evidence" value="ECO:0007669"/>
    <property type="project" value="TreeGrafter"/>
</dbReference>
<evidence type="ECO:0000256" key="4">
    <source>
        <dbReference type="ARBA" id="ARBA00022842"/>
    </source>
</evidence>
<dbReference type="GO" id="GO:0016787">
    <property type="term" value="F:hydrolase activity"/>
    <property type="evidence" value="ECO:0007669"/>
    <property type="project" value="UniProtKB-KW"/>
</dbReference>
<dbReference type="PANTHER" id="PTHR31609">
    <property type="entry name" value="YDJC DEACETYLASE FAMILY MEMBER"/>
    <property type="match status" value="1"/>
</dbReference>
<comment type="cofactor">
    <cofactor evidence="1">
        <name>Mg(2+)</name>
        <dbReference type="ChEBI" id="CHEBI:18420"/>
    </cofactor>
</comment>